<dbReference type="EMBL" id="CM002872">
    <property type="protein sequence ID" value="KFK35993.1"/>
    <property type="molecule type" value="Genomic_DNA"/>
</dbReference>
<protein>
    <submittedName>
        <fullName evidence="1">Uncharacterized protein</fullName>
    </submittedName>
</protein>
<organism evidence="1 2">
    <name type="scientific">Arabis alpina</name>
    <name type="common">Alpine rock-cress</name>
    <dbReference type="NCBI Taxonomy" id="50452"/>
    <lineage>
        <taxon>Eukaryota</taxon>
        <taxon>Viridiplantae</taxon>
        <taxon>Streptophyta</taxon>
        <taxon>Embryophyta</taxon>
        <taxon>Tracheophyta</taxon>
        <taxon>Spermatophyta</taxon>
        <taxon>Magnoliopsida</taxon>
        <taxon>eudicotyledons</taxon>
        <taxon>Gunneridae</taxon>
        <taxon>Pentapetalae</taxon>
        <taxon>rosids</taxon>
        <taxon>malvids</taxon>
        <taxon>Brassicales</taxon>
        <taxon>Brassicaceae</taxon>
        <taxon>Arabideae</taxon>
        <taxon>Arabis</taxon>
    </lineage>
</organism>
<gene>
    <name evidence="1" type="ordered locus">AALP_Aa4g064200</name>
</gene>
<keyword evidence="2" id="KW-1185">Reference proteome</keyword>
<dbReference type="Gramene" id="KFK35993">
    <property type="protein sequence ID" value="KFK35993"/>
    <property type="gene ID" value="AALP_AA4G064200"/>
</dbReference>
<name>A0A087H1J1_ARAAL</name>
<evidence type="ECO:0000313" key="1">
    <source>
        <dbReference type="EMBL" id="KFK35993.1"/>
    </source>
</evidence>
<proteinExistence type="predicted"/>
<accession>A0A087H1J1</accession>
<dbReference type="Proteomes" id="UP000029120">
    <property type="component" value="Chromosome 4"/>
</dbReference>
<reference evidence="2" key="1">
    <citation type="journal article" date="2015" name="Nat. Plants">
        <title>Genome expansion of Arabis alpina linked with retrotransposition and reduced symmetric DNA methylation.</title>
        <authorList>
            <person name="Willing E.M."/>
            <person name="Rawat V."/>
            <person name="Mandakova T."/>
            <person name="Maumus F."/>
            <person name="James G.V."/>
            <person name="Nordstroem K.J."/>
            <person name="Becker C."/>
            <person name="Warthmann N."/>
            <person name="Chica C."/>
            <person name="Szarzynska B."/>
            <person name="Zytnicki M."/>
            <person name="Albani M.C."/>
            <person name="Kiefer C."/>
            <person name="Bergonzi S."/>
            <person name="Castaings L."/>
            <person name="Mateos J.L."/>
            <person name="Berns M.C."/>
            <person name="Bujdoso N."/>
            <person name="Piofczyk T."/>
            <person name="de Lorenzo L."/>
            <person name="Barrero-Sicilia C."/>
            <person name="Mateos I."/>
            <person name="Piednoel M."/>
            <person name="Hagmann J."/>
            <person name="Chen-Min-Tao R."/>
            <person name="Iglesias-Fernandez R."/>
            <person name="Schuster S.C."/>
            <person name="Alonso-Blanco C."/>
            <person name="Roudier F."/>
            <person name="Carbonero P."/>
            <person name="Paz-Ares J."/>
            <person name="Davis S.J."/>
            <person name="Pecinka A."/>
            <person name="Quesneville H."/>
            <person name="Colot V."/>
            <person name="Lysak M.A."/>
            <person name="Weigel D."/>
            <person name="Coupland G."/>
            <person name="Schneeberger K."/>
        </authorList>
    </citation>
    <scope>NUCLEOTIDE SEQUENCE [LARGE SCALE GENOMIC DNA]</scope>
    <source>
        <strain evidence="2">cv. Pajares</strain>
    </source>
</reference>
<dbReference type="AlphaFoldDB" id="A0A087H1J1"/>
<sequence length="47" mass="4991">MGHWTDLIGPGSGWANYTGPPIPSRELSYRTRAKACGSVTLRAEGTA</sequence>
<dbReference type="OrthoDB" id="10474295at2759"/>
<evidence type="ECO:0000313" key="2">
    <source>
        <dbReference type="Proteomes" id="UP000029120"/>
    </source>
</evidence>